<dbReference type="EMBL" id="NIQC01000008">
    <property type="protein sequence ID" value="OWZ84078.1"/>
    <property type="molecule type" value="Genomic_DNA"/>
</dbReference>
<feature type="domain" description="Urocanase C-terminal" evidence="1">
    <location>
        <begin position="2"/>
        <end position="42"/>
    </location>
</feature>
<dbReference type="Pfam" id="PF17392">
    <property type="entry name" value="Urocanase_C"/>
    <property type="match status" value="1"/>
</dbReference>
<accession>A0A226BYG0</accession>
<reference evidence="2 3" key="1">
    <citation type="submission" date="2017-06" db="EMBL/GenBank/DDBJ databases">
        <title>Draft Genome Sequence of Natranaerobius trueperi halophilic, alkalithermophilic bacteria from soda lakes.</title>
        <authorList>
            <person name="Zhao B."/>
        </authorList>
    </citation>
    <scope>NUCLEOTIDE SEQUENCE [LARGE SCALE GENOMIC DNA]</scope>
    <source>
        <strain evidence="2 3">DSM 18760</strain>
    </source>
</reference>
<gene>
    <name evidence="2" type="ORF">CDO51_05020</name>
</gene>
<dbReference type="Gene3D" id="3.40.1770.10">
    <property type="entry name" value="Urocanase superfamily"/>
    <property type="match status" value="1"/>
</dbReference>
<dbReference type="Proteomes" id="UP000214588">
    <property type="component" value="Unassembled WGS sequence"/>
</dbReference>
<comment type="caution">
    <text evidence="2">The sequence shown here is derived from an EMBL/GenBank/DDBJ whole genome shotgun (WGS) entry which is preliminary data.</text>
</comment>
<organism evidence="2 3">
    <name type="scientific">Natranaerobius trueperi</name>
    <dbReference type="NCBI Taxonomy" id="759412"/>
    <lineage>
        <taxon>Bacteria</taxon>
        <taxon>Bacillati</taxon>
        <taxon>Bacillota</taxon>
        <taxon>Clostridia</taxon>
        <taxon>Natranaerobiales</taxon>
        <taxon>Natranaerobiaceae</taxon>
        <taxon>Natranaerobius</taxon>
    </lineage>
</organism>
<protein>
    <recommendedName>
        <fullName evidence="1">Urocanase C-terminal domain-containing protein</fullName>
    </recommendedName>
</protein>
<dbReference type="InterPro" id="IPR035401">
    <property type="entry name" value="Urocanase_C"/>
</dbReference>
<dbReference type="InterPro" id="IPR036190">
    <property type="entry name" value="Urocanase_sf"/>
</dbReference>
<name>A0A226BYG0_9FIRM</name>
<evidence type="ECO:0000313" key="2">
    <source>
        <dbReference type="EMBL" id="OWZ84078.1"/>
    </source>
</evidence>
<evidence type="ECO:0000313" key="3">
    <source>
        <dbReference type="Proteomes" id="UP000214588"/>
    </source>
</evidence>
<proteinExistence type="predicted"/>
<dbReference type="AlphaFoldDB" id="A0A226BYG0"/>
<sequence>MVDWPVLNALLNTSSGATMVSLHYGGGVGISHSIHAGMSLVMNRLY</sequence>
<keyword evidence="3" id="KW-1185">Reference proteome</keyword>
<dbReference type="SUPFAM" id="SSF111326">
    <property type="entry name" value="Urocanase"/>
    <property type="match status" value="1"/>
</dbReference>
<evidence type="ECO:0000259" key="1">
    <source>
        <dbReference type="Pfam" id="PF17392"/>
    </source>
</evidence>